<dbReference type="InterPro" id="IPR039425">
    <property type="entry name" value="RNA_pol_sigma-70-like"/>
</dbReference>
<dbReference type="OrthoDB" id="9784272at2"/>
<evidence type="ECO:0000256" key="4">
    <source>
        <dbReference type="ARBA" id="ARBA00023125"/>
    </source>
</evidence>
<dbReference type="InterPro" id="IPR013324">
    <property type="entry name" value="RNA_pol_sigma_r3/r4-like"/>
</dbReference>
<reference evidence="8 9" key="1">
    <citation type="submission" date="2019-06" db="EMBL/GenBank/DDBJ databases">
        <title>Saccharibacillus brassicae sp. nov., an endophytic bacterium isolated from Chinese cabbage seeds (Brassica pekinensis).</title>
        <authorList>
            <person name="Jiang L."/>
            <person name="Lee J."/>
            <person name="Kim S.W."/>
        </authorList>
    </citation>
    <scope>NUCLEOTIDE SEQUENCE [LARGE SCALE GENOMIC DNA]</scope>
    <source>
        <strain evidence="9">KCTC 43072 / ATSA2</strain>
    </source>
</reference>
<name>A0A4Y6V143_SACBS</name>
<keyword evidence="2" id="KW-0805">Transcription regulation</keyword>
<dbReference type="RefSeq" id="WP_141448865.1">
    <property type="nucleotide sequence ID" value="NZ_CBCSAZ010000005.1"/>
</dbReference>
<dbReference type="NCBIfam" id="TIGR02937">
    <property type="entry name" value="sigma70-ECF"/>
    <property type="match status" value="1"/>
</dbReference>
<dbReference type="SUPFAM" id="SSF88659">
    <property type="entry name" value="Sigma3 and sigma4 domains of RNA polymerase sigma factors"/>
    <property type="match status" value="1"/>
</dbReference>
<evidence type="ECO:0000259" key="7">
    <source>
        <dbReference type="Pfam" id="PF04545"/>
    </source>
</evidence>
<dbReference type="PANTHER" id="PTHR43133:SF62">
    <property type="entry name" value="RNA POLYMERASE SIGMA FACTOR SIGZ"/>
    <property type="match status" value="1"/>
</dbReference>
<dbReference type="Gene3D" id="1.10.10.10">
    <property type="entry name" value="Winged helix-like DNA-binding domain superfamily/Winged helix DNA-binding domain"/>
    <property type="match status" value="1"/>
</dbReference>
<dbReference type="Gene3D" id="1.10.1740.10">
    <property type="match status" value="1"/>
</dbReference>
<feature type="domain" description="RNA polymerase sigma-70 region 4" evidence="7">
    <location>
        <begin position="131"/>
        <end position="178"/>
    </location>
</feature>
<protein>
    <submittedName>
        <fullName evidence="8">Sigma-70 family RNA polymerase sigma factor</fullName>
    </submittedName>
</protein>
<proteinExistence type="inferred from homology"/>
<evidence type="ECO:0000256" key="2">
    <source>
        <dbReference type="ARBA" id="ARBA00023015"/>
    </source>
</evidence>
<dbReference type="Pfam" id="PF04545">
    <property type="entry name" value="Sigma70_r4"/>
    <property type="match status" value="1"/>
</dbReference>
<feature type="domain" description="RNA polymerase sigma-70 region 2" evidence="6">
    <location>
        <begin position="25"/>
        <end position="92"/>
    </location>
</feature>
<evidence type="ECO:0000259" key="6">
    <source>
        <dbReference type="Pfam" id="PF04542"/>
    </source>
</evidence>
<dbReference type="PANTHER" id="PTHR43133">
    <property type="entry name" value="RNA POLYMERASE ECF-TYPE SIGMA FACTO"/>
    <property type="match status" value="1"/>
</dbReference>
<dbReference type="KEGG" id="saca:FFV09_16595"/>
<keyword evidence="3" id="KW-0731">Sigma factor</keyword>
<keyword evidence="5" id="KW-0804">Transcription</keyword>
<dbReference type="InterPro" id="IPR013325">
    <property type="entry name" value="RNA_pol_sigma_r2"/>
</dbReference>
<dbReference type="InterPro" id="IPR036388">
    <property type="entry name" value="WH-like_DNA-bd_sf"/>
</dbReference>
<dbReference type="Pfam" id="PF04542">
    <property type="entry name" value="Sigma70_r2"/>
    <property type="match status" value="1"/>
</dbReference>
<evidence type="ECO:0000256" key="1">
    <source>
        <dbReference type="ARBA" id="ARBA00010641"/>
    </source>
</evidence>
<evidence type="ECO:0000313" key="9">
    <source>
        <dbReference type="Proteomes" id="UP000316968"/>
    </source>
</evidence>
<dbReference type="InterPro" id="IPR007627">
    <property type="entry name" value="RNA_pol_sigma70_r2"/>
</dbReference>
<dbReference type="AlphaFoldDB" id="A0A4Y6V143"/>
<organism evidence="8 9">
    <name type="scientific">Saccharibacillus brassicae</name>
    <dbReference type="NCBI Taxonomy" id="2583377"/>
    <lineage>
        <taxon>Bacteria</taxon>
        <taxon>Bacillati</taxon>
        <taxon>Bacillota</taxon>
        <taxon>Bacilli</taxon>
        <taxon>Bacillales</taxon>
        <taxon>Paenibacillaceae</taxon>
        <taxon>Saccharibacillus</taxon>
    </lineage>
</organism>
<dbReference type="CDD" id="cd06171">
    <property type="entry name" value="Sigma70_r4"/>
    <property type="match status" value="1"/>
</dbReference>
<accession>A0A4Y6V143</accession>
<dbReference type="EMBL" id="CP041217">
    <property type="protein sequence ID" value="QDH22321.1"/>
    <property type="molecule type" value="Genomic_DNA"/>
</dbReference>
<gene>
    <name evidence="8" type="ORF">FFV09_16595</name>
</gene>
<dbReference type="Proteomes" id="UP000316968">
    <property type="component" value="Chromosome"/>
</dbReference>
<evidence type="ECO:0000256" key="3">
    <source>
        <dbReference type="ARBA" id="ARBA00023082"/>
    </source>
</evidence>
<evidence type="ECO:0000256" key="5">
    <source>
        <dbReference type="ARBA" id="ARBA00023163"/>
    </source>
</evidence>
<dbReference type="InterPro" id="IPR007630">
    <property type="entry name" value="RNA_pol_sigma70_r4"/>
</dbReference>
<dbReference type="SUPFAM" id="SSF88946">
    <property type="entry name" value="Sigma2 domain of RNA polymerase sigma factors"/>
    <property type="match status" value="1"/>
</dbReference>
<sequence>MNEQSEDLQLIRQIAGKDAEALEQLYDAYERPLYALAYRLLNDAMAAEEAVQELFLRIWNNAERYDSSYGKLSTWMFALTRNISIDMLRRRNARAASVPVEDEYLNAIVDTASDTELAVEQTLQGESVRAALGELGSEQQQVIELIYYKGLTQQEVSDRCSIPLGTVKSRVRLALKQLHKRLSETERGESRV</sequence>
<keyword evidence="9" id="KW-1185">Reference proteome</keyword>
<dbReference type="GO" id="GO:0016987">
    <property type="term" value="F:sigma factor activity"/>
    <property type="evidence" value="ECO:0007669"/>
    <property type="project" value="UniProtKB-KW"/>
</dbReference>
<dbReference type="GO" id="GO:0003677">
    <property type="term" value="F:DNA binding"/>
    <property type="evidence" value="ECO:0007669"/>
    <property type="project" value="UniProtKB-KW"/>
</dbReference>
<comment type="similarity">
    <text evidence="1">Belongs to the sigma-70 factor family. ECF subfamily.</text>
</comment>
<dbReference type="InterPro" id="IPR014284">
    <property type="entry name" value="RNA_pol_sigma-70_dom"/>
</dbReference>
<dbReference type="GO" id="GO:0006352">
    <property type="term" value="P:DNA-templated transcription initiation"/>
    <property type="evidence" value="ECO:0007669"/>
    <property type="project" value="InterPro"/>
</dbReference>
<keyword evidence="4" id="KW-0238">DNA-binding</keyword>
<evidence type="ECO:0000313" key="8">
    <source>
        <dbReference type="EMBL" id="QDH22321.1"/>
    </source>
</evidence>